<dbReference type="AlphaFoldDB" id="A0A4R0XR02"/>
<accession>A0A4R0XR02</accession>
<comment type="caution">
    <text evidence="2">The sequence shown here is derived from an EMBL/GenBank/DDBJ whole genome shotgun (WGS) entry which is preliminary data.</text>
</comment>
<reference evidence="2 3" key="1">
    <citation type="submission" date="2018-02" db="EMBL/GenBank/DDBJ databases">
        <title>Mycoplasma marinum and Mycoplasma todarodis sp. nov., moderately halophilic and psychrotolerant mycoplasmas isolated from cephalopods.</title>
        <authorList>
            <person name="Viver T."/>
        </authorList>
    </citation>
    <scope>NUCLEOTIDE SEQUENCE [LARGE SCALE GENOMIC DNA]</scope>
    <source>
        <strain evidence="2 3">PE</strain>
    </source>
</reference>
<gene>
    <name evidence="2" type="ORF">C4B24_00255</name>
</gene>
<organism evidence="2 3">
    <name type="scientific">Mycoplasma marinum</name>
    <dbReference type="NCBI Taxonomy" id="1937190"/>
    <lineage>
        <taxon>Bacteria</taxon>
        <taxon>Bacillati</taxon>
        <taxon>Mycoplasmatota</taxon>
        <taxon>Mollicutes</taxon>
        <taxon>Mycoplasmataceae</taxon>
        <taxon>Mycoplasma</taxon>
    </lineage>
</organism>
<keyword evidence="1" id="KW-1133">Transmembrane helix</keyword>
<protein>
    <recommendedName>
        <fullName evidence="4">DUF1146 domain-containing protein</fullName>
    </recommendedName>
</protein>
<feature type="transmembrane region" description="Helical" evidence="1">
    <location>
        <begin position="6"/>
        <end position="28"/>
    </location>
</feature>
<evidence type="ECO:0000256" key="1">
    <source>
        <dbReference type="SAM" id="Phobius"/>
    </source>
</evidence>
<dbReference type="RefSeq" id="WP_131598233.1">
    <property type="nucleotide sequence ID" value="NZ_PSZO01000001.1"/>
</dbReference>
<proteinExistence type="predicted"/>
<dbReference type="EMBL" id="PSZO01000001">
    <property type="protein sequence ID" value="TCG12030.1"/>
    <property type="molecule type" value="Genomic_DNA"/>
</dbReference>
<evidence type="ECO:0000313" key="3">
    <source>
        <dbReference type="Proteomes" id="UP000294192"/>
    </source>
</evidence>
<name>A0A4R0XR02_9MOLU</name>
<keyword evidence="3" id="KW-1185">Reference proteome</keyword>
<evidence type="ECO:0000313" key="2">
    <source>
        <dbReference type="EMBL" id="TCG12030.1"/>
    </source>
</evidence>
<sequence>MLPAWVQILIYLISTFLVGFILIVVDWTKVVRKTHKSFGLALYLVVSIALGYGVGSLFVTMLNLAMS</sequence>
<keyword evidence="1" id="KW-0472">Membrane</keyword>
<dbReference type="Proteomes" id="UP000294192">
    <property type="component" value="Unassembled WGS sequence"/>
</dbReference>
<evidence type="ECO:0008006" key="4">
    <source>
        <dbReference type="Google" id="ProtNLM"/>
    </source>
</evidence>
<keyword evidence="1" id="KW-0812">Transmembrane</keyword>
<feature type="transmembrane region" description="Helical" evidence="1">
    <location>
        <begin position="40"/>
        <end position="66"/>
    </location>
</feature>